<keyword evidence="3 10" id="KW-0812">Transmembrane</keyword>
<keyword evidence="2" id="KW-1003">Cell membrane</keyword>
<dbReference type="SUPFAM" id="SSF81321">
    <property type="entry name" value="Family A G protein-coupled receptor-like"/>
    <property type="match status" value="1"/>
</dbReference>
<dbReference type="PANTHER" id="PTHR24241:SF161">
    <property type="entry name" value="G-PROTEIN COUPLED RECEPTORS FAMILY 1 PROFILE DOMAIN-CONTAINING PROTEIN"/>
    <property type="match status" value="1"/>
</dbReference>
<dbReference type="PANTHER" id="PTHR24241">
    <property type="entry name" value="NEUROPEPTIDE RECEPTOR-RELATED G-PROTEIN COUPLED RECEPTOR"/>
    <property type="match status" value="1"/>
</dbReference>
<evidence type="ECO:0000256" key="5">
    <source>
        <dbReference type="ARBA" id="ARBA00023040"/>
    </source>
</evidence>
<evidence type="ECO:0000313" key="12">
    <source>
        <dbReference type="EMBL" id="OQR73548.1"/>
    </source>
</evidence>
<evidence type="ECO:0000256" key="3">
    <source>
        <dbReference type="ARBA" id="ARBA00022692"/>
    </source>
</evidence>
<dbReference type="GO" id="GO:0032870">
    <property type="term" value="P:cellular response to hormone stimulus"/>
    <property type="evidence" value="ECO:0007669"/>
    <property type="project" value="TreeGrafter"/>
</dbReference>
<dbReference type="Pfam" id="PF00001">
    <property type="entry name" value="7tm_1"/>
    <property type="match status" value="2"/>
</dbReference>
<dbReference type="Proteomes" id="UP000192247">
    <property type="component" value="Unassembled WGS sequence"/>
</dbReference>
<feature type="non-terminal residue" evidence="12">
    <location>
        <position position="413"/>
    </location>
</feature>
<feature type="transmembrane region" description="Helical" evidence="10">
    <location>
        <begin position="68"/>
        <end position="86"/>
    </location>
</feature>
<comment type="subcellular location">
    <subcellularLocation>
        <location evidence="1 10">Cell membrane</location>
        <topology evidence="1 10">Multi-pass membrane protein</topology>
    </subcellularLocation>
</comment>
<keyword evidence="8 10" id="KW-0325">Glycoprotein</keyword>
<keyword evidence="6 10" id="KW-0472">Membrane</keyword>
<feature type="transmembrane region" description="Helical" evidence="10">
    <location>
        <begin position="262"/>
        <end position="291"/>
    </location>
</feature>
<name>A0A1V9XJM0_9ACAR</name>
<feature type="transmembrane region" description="Helical" evidence="10">
    <location>
        <begin position="331"/>
        <end position="349"/>
    </location>
</feature>
<comment type="similarity">
    <text evidence="10">Belongs to the G-protein coupled receptor 1 family. Vasopressin/oxytocin receptor subfamily.</text>
</comment>
<keyword evidence="13" id="KW-1185">Reference proteome</keyword>
<dbReference type="InterPro" id="IPR001817">
    <property type="entry name" value="Vasoprsn_rcpt"/>
</dbReference>
<evidence type="ECO:0000256" key="1">
    <source>
        <dbReference type="ARBA" id="ARBA00004651"/>
    </source>
</evidence>
<feature type="transmembrane region" description="Helical" evidence="10">
    <location>
        <begin position="106"/>
        <end position="127"/>
    </location>
</feature>
<evidence type="ECO:0000256" key="4">
    <source>
        <dbReference type="ARBA" id="ARBA00022989"/>
    </source>
</evidence>
<dbReference type="STRING" id="418985.A0A1V9XJM0"/>
<dbReference type="EMBL" id="MNPL01009734">
    <property type="protein sequence ID" value="OQR73548.1"/>
    <property type="molecule type" value="Genomic_DNA"/>
</dbReference>
<dbReference type="PRINTS" id="PR00896">
    <property type="entry name" value="VASOPRESSINR"/>
</dbReference>
<sequence length="413" mass="46039">MENQTGHSLHVSNENPQGGASAVKCVTLLTILVMTLTSNLFVLWAVLLRRRSRNNGFSRIKSLTRVQLFMVHLSVADILVALLNITPQLAWVITVDFRGGVLLCKGITYAQVLVLYLSTYILTGMSLDRLISMRAIYAQWRSGMPLTNGANFPSTSICSRPLAIGAEASHRLSHFNNHHSRVEYRKFAKVLIVVAWLLAFVLALPQLYIFSYIAIPPADINASSLTDADKPYNAQDIAQPANERVRHNCLADFSFHPHGKQIYVTSFVVIVLGVPVFVMLFSYSYMCVIILRIQRGYDSEQSQMLPANQTPSVNGGFAVSNQRLTAAKMRLVKMTFAVVLCFIVCWSPFCVAELVSAYTLVKKAETHHVSALLIICMLLASLNSAMNPWIYAAFYARGNRRKRQDKSISSDIT</sequence>
<keyword evidence="4 10" id="KW-1133">Transmembrane helix</keyword>
<dbReference type="GO" id="GO:0005000">
    <property type="term" value="F:vasopressin receptor activity"/>
    <property type="evidence" value="ECO:0007669"/>
    <property type="project" value="InterPro"/>
</dbReference>
<feature type="transmembrane region" description="Helical" evidence="10">
    <location>
        <begin position="369"/>
        <end position="396"/>
    </location>
</feature>
<dbReference type="GO" id="GO:0042277">
    <property type="term" value="F:peptide binding"/>
    <property type="evidence" value="ECO:0007669"/>
    <property type="project" value="TreeGrafter"/>
</dbReference>
<evidence type="ECO:0000313" key="13">
    <source>
        <dbReference type="Proteomes" id="UP000192247"/>
    </source>
</evidence>
<evidence type="ECO:0000256" key="9">
    <source>
        <dbReference type="ARBA" id="ARBA00023224"/>
    </source>
</evidence>
<accession>A0A1V9XJM0</accession>
<evidence type="ECO:0000256" key="8">
    <source>
        <dbReference type="ARBA" id="ARBA00023180"/>
    </source>
</evidence>
<dbReference type="InParanoid" id="A0A1V9XJM0"/>
<evidence type="ECO:0000256" key="2">
    <source>
        <dbReference type="ARBA" id="ARBA00022475"/>
    </source>
</evidence>
<dbReference type="PROSITE" id="PS50262">
    <property type="entry name" value="G_PROTEIN_RECEP_F1_2"/>
    <property type="match status" value="1"/>
</dbReference>
<evidence type="ECO:0000259" key="11">
    <source>
        <dbReference type="PROSITE" id="PS50262"/>
    </source>
</evidence>
<gene>
    <name evidence="12" type="ORF">BIW11_01126</name>
</gene>
<dbReference type="AlphaFoldDB" id="A0A1V9XJM0"/>
<proteinExistence type="inferred from homology"/>
<dbReference type="GO" id="GO:0005886">
    <property type="term" value="C:plasma membrane"/>
    <property type="evidence" value="ECO:0007669"/>
    <property type="project" value="UniProtKB-SubCell"/>
</dbReference>
<reference evidence="12 13" key="1">
    <citation type="journal article" date="2017" name="Gigascience">
        <title>Draft genome of the honey bee ectoparasitic mite, Tropilaelaps mercedesae, is shaped by the parasitic life history.</title>
        <authorList>
            <person name="Dong X."/>
            <person name="Armstrong S.D."/>
            <person name="Xia D."/>
            <person name="Makepeace B.L."/>
            <person name="Darby A.C."/>
            <person name="Kadowaki T."/>
        </authorList>
    </citation>
    <scope>NUCLEOTIDE SEQUENCE [LARGE SCALE GENOMIC DNA]</scope>
    <source>
        <strain evidence="12">Wuxi-XJTLU</strain>
    </source>
</reference>
<dbReference type="InterPro" id="IPR000276">
    <property type="entry name" value="GPCR_Rhodpsn"/>
</dbReference>
<feature type="transmembrane region" description="Helical" evidence="10">
    <location>
        <begin position="190"/>
        <end position="215"/>
    </location>
</feature>
<organism evidence="12 13">
    <name type="scientific">Tropilaelaps mercedesae</name>
    <dbReference type="NCBI Taxonomy" id="418985"/>
    <lineage>
        <taxon>Eukaryota</taxon>
        <taxon>Metazoa</taxon>
        <taxon>Ecdysozoa</taxon>
        <taxon>Arthropoda</taxon>
        <taxon>Chelicerata</taxon>
        <taxon>Arachnida</taxon>
        <taxon>Acari</taxon>
        <taxon>Parasitiformes</taxon>
        <taxon>Mesostigmata</taxon>
        <taxon>Gamasina</taxon>
        <taxon>Dermanyssoidea</taxon>
        <taxon>Laelapidae</taxon>
        <taxon>Tropilaelaps</taxon>
    </lineage>
</organism>
<dbReference type="OrthoDB" id="5987909at2759"/>
<dbReference type="PRINTS" id="PR00237">
    <property type="entry name" value="GPCRRHODOPSN"/>
</dbReference>
<keyword evidence="5 10" id="KW-0297">G-protein coupled receptor</keyword>
<keyword evidence="9 10" id="KW-0807">Transducer</keyword>
<evidence type="ECO:0000256" key="10">
    <source>
        <dbReference type="RuleBase" id="RU046427"/>
    </source>
</evidence>
<feature type="domain" description="G-protein coupled receptors family 1 profile" evidence="11">
    <location>
        <begin position="38"/>
        <end position="391"/>
    </location>
</feature>
<keyword evidence="7 10" id="KW-0675">Receptor</keyword>
<feature type="transmembrane region" description="Helical" evidence="10">
    <location>
        <begin position="26"/>
        <end position="47"/>
    </location>
</feature>
<evidence type="ECO:0000256" key="6">
    <source>
        <dbReference type="ARBA" id="ARBA00023136"/>
    </source>
</evidence>
<dbReference type="Gene3D" id="1.20.1070.10">
    <property type="entry name" value="Rhodopsin 7-helix transmembrane proteins"/>
    <property type="match status" value="1"/>
</dbReference>
<comment type="caution">
    <text evidence="12">The sequence shown here is derived from an EMBL/GenBank/DDBJ whole genome shotgun (WGS) entry which is preliminary data.</text>
</comment>
<evidence type="ECO:0000256" key="7">
    <source>
        <dbReference type="ARBA" id="ARBA00023170"/>
    </source>
</evidence>
<dbReference type="InterPro" id="IPR017452">
    <property type="entry name" value="GPCR_Rhodpsn_7TM"/>
</dbReference>
<protein>
    <submittedName>
        <fullName evidence="12">Vasopressin V1a receptor-like</fullName>
    </submittedName>
</protein>